<organism evidence="1 2">
    <name type="scientific">Mycena rosella</name>
    <name type="common">Pink bonnet</name>
    <name type="synonym">Agaricus rosellus</name>
    <dbReference type="NCBI Taxonomy" id="1033263"/>
    <lineage>
        <taxon>Eukaryota</taxon>
        <taxon>Fungi</taxon>
        <taxon>Dikarya</taxon>
        <taxon>Basidiomycota</taxon>
        <taxon>Agaricomycotina</taxon>
        <taxon>Agaricomycetes</taxon>
        <taxon>Agaricomycetidae</taxon>
        <taxon>Agaricales</taxon>
        <taxon>Marasmiineae</taxon>
        <taxon>Mycenaceae</taxon>
        <taxon>Mycena</taxon>
    </lineage>
</organism>
<dbReference type="Proteomes" id="UP001221757">
    <property type="component" value="Unassembled WGS sequence"/>
</dbReference>
<accession>A0AAD7CMB5</accession>
<dbReference type="AlphaFoldDB" id="A0AAD7CMB5"/>
<protein>
    <submittedName>
        <fullName evidence="1">Uncharacterized protein</fullName>
    </submittedName>
</protein>
<gene>
    <name evidence="1" type="ORF">B0H17DRAFT_1215032</name>
</gene>
<reference evidence="1" key="1">
    <citation type="submission" date="2023-03" db="EMBL/GenBank/DDBJ databases">
        <title>Massive genome expansion in bonnet fungi (Mycena s.s.) driven by repeated elements and novel gene families across ecological guilds.</title>
        <authorList>
            <consortium name="Lawrence Berkeley National Laboratory"/>
            <person name="Harder C.B."/>
            <person name="Miyauchi S."/>
            <person name="Viragh M."/>
            <person name="Kuo A."/>
            <person name="Thoen E."/>
            <person name="Andreopoulos B."/>
            <person name="Lu D."/>
            <person name="Skrede I."/>
            <person name="Drula E."/>
            <person name="Henrissat B."/>
            <person name="Morin E."/>
            <person name="Kohler A."/>
            <person name="Barry K."/>
            <person name="LaButti K."/>
            <person name="Morin E."/>
            <person name="Salamov A."/>
            <person name="Lipzen A."/>
            <person name="Mereny Z."/>
            <person name="Hegedus B."/>
            <person name="Baldrian P."/>
            <person name="Stursova M."/>
            <person name="Weitz H."/>
            <person name="Taylor A."/>
            <person name="Grigoriev I.V."/>
            <person name="Nagy L.G."/>
            <person name="Martin F."/>
            <person name="Kauserud H."/>
        </authorList>
    </citation>
    <scope>NUCLEOTIDE SEQUENCE</scope>
    <source>
        <strain evidence="1">CBHHK067</strain>
    </source>
</reference>
<dbReference type="EMBL" id="JARKIE010000351">
    <property type="protein sequence ID" value="KAJ7652249.1"/>
    <property type="molecule type" value="Genomic_DNA"/>
</dbReference>
<name>A0AAD7CMB5_MYCRO</name>
<sequence length="192" mass="21068">MCDSGTISTLQASVLLGALSVLPGNSVRYIGLGLASASLGVYAAYYYSPSQKLARLEDAITVAENVLARARLDCTRNQVELMDRASCILETKLSASKIRTQILEGRDSTWGNYSHAIGGIIRRIDMCAKDIKEIQSATMLTIETERQRKLCEGIKESKEVLNMIVCAPTRRTHLQSRRSALAVINLSHGSYM</sequence>
<evidence type="ECO:0000313" key="2">
    <source>
        <dbReference type="Proteomes" id="UP001221757"/>
    </source>
</evidence>
<comment type="caution">
    <text evidence="1">The sequence shown here is derived from an EMBL/GenBank/DDBJ whole genome shotgun (WGS) entry which is preliminary data.</text>
</comment>
<keyword evidence="2" id="KW-1185">Reference proteome</keyword>
<evidence type="ECO:0000313" key="1">
    <source>
        <dbReference type="EMBL" id="KAJ7652249.1"/>
    </source>
</evidence>
<proteinExistence type="predicted"/>